<feature type="domain" description="Bulb-type lectin" evidence="10">
    <location>
        <begin position="34"/>
        <end position="152"/>
    </location>
</feature>
<dbReference type="InterPro" id="IPR001480">
    <property type="entry name" value="Bulb-type_lectin_dom"/>
</dbReference>
<sequence>MLTRLHLAVLLLLGVASNRARGGRVATEVVTPDFTASYLLFQDSYGAFLASPSGAFQAVVYNPGDQLERFYLAVLHAPSKTCVWVANRAAPMTDRAAPLQLTAKGISIEDPNGTTIWSTPPFGTPMAALRLDDHGNLALLDSRNATLWQSFDRPTDSIVSSQRLPAGAFLASAASDSDFSEGDYRLNVTAADVLLTWMGSMYWRLSNDASSTVDRSGTVAYMAVNGTGLYLLAADGGVVIQVSLPEAELRVVRLGYDGKLQIESFASANSSNSPMDGGFVAPSDGCALPLSCGALGLCTPKGCTCPPSFAASRDGGCAPSDASAPLSVSSCGGTGGGGNNSLPVSYLSLGNGVEYFANKLAPPTVSGDNVSSCQTLCTSNCSCLGYFYDDSALSCYLVQHQLGSLMNADSTKTSDKLGYIKVQSSQLSRPSSNSSSNSTLIAILLPTVVSFVLIVVVSATVIRAWRKEVGRSSRSRDMQLRRQRSPSDSAHLVRDIDDDDDDDIVIPGLPTSSSRGGKSDYFPLAALEGHEAGHYAELADPRLQGRVVAEEVERGVKVALCCLHEDPHLRPSMAVVVGMLEGSMALWEPRVQSLGFLRLYGGGFSGPADGGGSDMNLKHMASPMGRSGTTTSTTLHLDSDILGLESCECRLTLSSATLLGDEALGLSANAWDKRFLAEDGEGGTCRGASAGPLSGASNMSEVANTVDGLGHLTTLALTDFVGCM</sequence>
<dbReference type="InterPro" id="IPR003609">
    <property type="entry name" value="Pan_app"/>
</dbReference>
<dbReference type="GO" id="GO:0004674">
    <property type="term" value="F:protein serine/threonine kinase activity"/>
    <property type="evidence" value="ECO:0007669"/>
    <property type="project" value="UniProtKB-EC"/>
</dbReference>
<name>A0A811PJ49_9POAL</name>
<feature type="transmembrane region" description="Helical" evidence="8">
    <location>
        <begin position="440"/>
        <end position="465"/>
    </location>
</feature>
<dbReference type="Proteomes" id="UP000604825">
    <property type="component" value="Unassembled WGS sequence"/>
</dbReference>
<dbReference type="EC" id="2.7.11.1" evidence="2"/>
<dbReference type="InterPro" id="IPR051343">
    <property type="entry name" value="G-type_lectin_kinases/EP1-like"/>
</dbReference>
<evidence type="ECO:0000256" key="7">
    <source>
        <dbReference type="SAM" id="MobiDB-lite"/>
    </source>
</evidence>
<comment type="catalytic activity">
    <reaction evidence="6">
        <text>L-seryl-[protein] + ATP = O-phospho-L-seryl-[protein] + ADP + H(+)</text>
        <dbReference type="Rhea" id="RHEA:17989"/>
        <dbReference type="Rhea" id="RHEA-COMP:9863"/>
        <dbReference type="Rhea" id="RHEA-COMP:11604"/>
        <dbReference type="ChEBI" id="CHEBI:15378"/>
        <dbReference type="ChEBI" id="CHEBI:29999"/>
        <dbReference type="ChEBI" id="CHEBI:30616"/>
        <dbReference type="ChEBI" id="CHEBI:83421"/>
        <dbReference type="ChEBI" id="CHEBI:456216"/>
        <dbReference type="EC" id="2.7.11.1"/>
    </reaction>
</comment>
<evidence type="ECO:0000256" key="3">
    <source>
        <dbReference type="ARBA" id="ARBA00022729"/>
    </source>
</evidence>
<dbReference type="AlphaFoldDB" id="A0A811PJ49"/>
<feature type="chain" id="PRO_5032547146" description="non-specific serine/threonine protein kinase" evidence="9">
    <location>
        <begin position="23"/>
        <end position="724"/>
    </location>
</feature>
<protein>
    <recommendedName>
        <fullName evidence="2">non-specific serine/threonine protein kinase</fullName>
        <ecNumber evidence="2">2.7.11.1</ecNumber>
    </recommendedName>
</protein>
<keyword evidence="8" id="KW-0472">Membrane</keyword>
<reference evidence="12" key="1">
    <citation type="submission" date="2020-10" db="EMBL/GenBank/DDBJ databases">
        <authorList>
            <person name="Han B."/>
            <person name="Lu T."/>
            <person name="Zhao Q."/>
            <person name="Huang X."/>
            <person name="Zhao Y."/>
        </authorList>
    </citation>
    <scope>NUCLEOTIDE SEQUENCE</scope>
</reference>
<dbReference type="SMART" id="SM00108">
    <property type="entry name" value="B_lectin"/>
    <property type="match status" value="1"/>
</dbReference>
<dbReference type="PANTHER" id="PTHR47976:SF60">
    <property type="entry name" value="RECEPTOR-LIKE SERINE_THREONINE-PROTEIN KINASE"/>
    <property type="match status" value="1"/>
</dbReference>
<evidence type="ECO:0000313" key="13">
    <source>
        <dbReference type="Proteomes" id="UP000604825"/>
    </source>
</evidence>
<dbReference type="SUPFAM" id="SSF51110">
    <property type="entry name" value="alpha-D-mannose-specific plant lectins"/>
    <property type="match status" value="1"/>
</dbReference>
<evidence type="ECO:0000256" key="2">
    <source>
        <dbReference type="ARBA" id="ARBA00012513"/>
    </source>
</evidence>
<evidence type="ECO:0000256" key="6">
    <source>
        <dbReference type="ARBA" id="ARBA00048679"/>
    </source>
</evidence>
<feature type="region of interest" description="Disordered" evidence="7">
    <location>
        <begin position="473"/>
        <end position="513"/>
    </location>
</feature>
<dbReference type="GO" id="GO:0051707">
    <property type="term" value="P:response to other organism"/>
    <property type="evidence" value="ECO:0007669"/>
    <property type="project" value="UniProtKB-ARBA"/>
</dbReference>
<dbReference type="Pfam" id="PF01453">
    <property type="entry name" value="B_lectin"/>
    <property type="match status" value="1"/>
</dbReference>
<accession>A0A811PJ49</accession>
<dbReference type="GO" id="GO:0016020">
    <property type="term" value="C:membrane"/>
    <property type="evidence" value="ECO:0007669"/>
    <property type="project" value="UniProtKB-SubCell"/>
</dbReference>
<gene>
    <name evidence="12" type="ORF">NCGR_LOCUS27758</name>
</gene>
<feature type="signal peptide" evidence="9">
    <location>
        <begin position="1"/>
        <end position="22"/>
    </location>
</feature>
<evidence type="ECO:0000256" key="5">
    <source>
        <dbReference type="ARBA" id="ARBA00047899"/>
    </source>
</evidence>
<evidence type="ECO:0000259" key="11">
    <source>
        <dbReference type="PROSITE" id="PS50948"/>
    </source>
</evidence>
<comment type="caution">
    <text evidence="12">The sequence shown here is derived from an EMBL/GenBank/DDBJ whole genome shotgun (WGS) entry which is preliminary data.</text>
</comment>
<evidence type="ECO:0000256" key="1">
    <source>
        <dbReference type="ARBA" id="ARBA00004479"/>
    </source>
</evidence>
<keyword evidence="13" id="KW-1185">Reference proteome</keyword>
<organism evidence="12 13">
    <name type="scientific">Miscanthus lutarioriparius</name>
    <dbReference type="NCBI Taxonomy" id="422564"/>
    <lineage>
        <taxon>Eukaryota</taxon>
        <taxon>Viridiplantae</taxon>
        <taxon>Streptophyta</taxon>
        <taxon>Embryophyta</taxon>
        <taxon>Tracheophyta</taxon>
        <taxon>Spermatophyta</taxon>
        <taxon>Magnoliopsida</taxon>
        <taxon>Liliopsida</taxon>
        <taxon>Poales</taxon>
        <taxon>Poaceae</taxon>
        <taxon>PACMAD clade</taxon>
        <taxon>Panicoideae</taxon>
        <taxon>Andropogonodae</taxon>
        <taxon>Andropogoneae</taxon>
        <taxon>Saccharinae</taxon>
        <taxon>Miscanthus</taxon>
    </lineage>
</organism>
<dbReference type="Gene3D" id="2.90.10.30">
    <property type="match status" value="1"/>
</dbReference>
<keyword evidence="3 9" id="KW-0732">Signal</keyword>
<comment type="subcellular location">
    <subcellularLocation>
        <location evidence="1">Membrane</location>
        <topology evidence="1">Single-pass type I membrane protein</topology>
    </subcellularLocation>
</comment>
<dbReference type="InterPro" id="IPR036426">
    <property type="entry name" value="Bulb-type_lectin_dom_sf"/>
</dbReference>
<evidence type="ECO:0000259" key="10">
    <source>
        <dbReference type="PROSITE" id="PS50927"/>
    </source>
</evidence>
<keyword evidence="8" id="KW-0812">Transmembrane</keyword>
<keyword evidence="4" id="KW-0675">Receptor</keyword>
<dbReference type="OrthoDB" id="1530339at2759"/>
<evidence type="ECO:0000256" key="9">
    <source>
        <dbReference type="SAM" id="SignalP"/>
    </source>
</evidence>
<dbReference type="EMBL" id="CAJGYO010000007">
    <property type="protein sequence ID" value="CAD6242233.1"/>
    <property type="molecule type" value="Genomic_DNA"/>
</dbReference>
<keyword evidence="8" id="KW-1133">Transmembrane helix</keyword>
<dbReference type="CDD" id="cd00028">
    <property type="entry name" value="B_lectin"/>
    <property type="match status" value="1"/>
</dbReference>
<proteinExistence type="predicted"/>
<feature type="domain" description="Apple" evidence="11">
    <location>
        <begin position="331"/>
        <end position="424"/>
    </location>
</feature>
<dbReference type="PANTHER" id="PTHR47976">
    <property type="entry name" value="G-TYPE LECTIN S-RECEPTOR-LIKE SERINE/THREONINE-PROTEIN KINASE SD2-5"/>
    <property type="match status" value="1"/>
</dbReference>
<evidence type="ECO:0000256" key="8">
    <source>
        <dbReference type="SAM" id="Phobius"/>
    </source>
</evidence>
<dbReference type="Gene3D" id="1.10.510.10">
    <property type="entry name" value="Transferase(Phosphotransferase) domain 1"/>
    <property type="match status" value="1"/>
</dbReference>
<dbReference type="PROSITE" id="PS50948">
    <property type="entry name" value="PAN"/>
    <property type="match status" value="1"/>
</dbReference>
<comment type="catalytic activity">
    <reaction evidence="5">
        <text>L-threonyl-[protein] + ATP = O-phospho-L-threonyl-[protein] + ADP + H(+)</text>
        <dbReference type="Rhea" id="RHEA:46608"/>
        <dbReference type="Rhea" id="RHEA-COMP:11060"/>
        <dbReference type="Rhea" id="RHEA-COMP:11605"/>
        <dbReference type="ChEBI" id="CHEBI:15378"/>
        <dbReference type="ChEBI" id="CHEBI:30013"/>
        <dbReference type="ChEBI" id="CHEBI:30616"/>
        <dbReference type="ChEBI" id="CHEBI:61977"/>
        <dbReference type="ChEBI" id="CHEBI:456216"/>
        <dbReference type="EC" id="2.7.11.1"/>
    </reaction>
</comment>
<evidence type="ECO:0000313" key="12">
    <source>
        <dbReference type="EMBL" id="CAD6242233.1"/>
    </source>
</evidence>
<dbReference type="PROSITE" id="PS50927">
    <property type="entry name" value="BULB_LECTIN"/>
    <property type="match status" value="1"/>
</dbReference>
<evidence type="ECO:0000256" key="4">
    <source>
        <dbReference type="ARBA" id="ARBA00023170"/>
    </source>
</evidence>